<dbReference type="InterPro" id="IPR011992">
    <property type="entry name" value="EF-hand-dom_pair"/>
</dbReference>
<feature type="domain" description="EF-hand" evidence="8">
    <location>
        <begin position="45"/>
        <end position="80"/>
    </location>
</feature>
<keyword evidence="2" id="KW-0106">Calcium</keyword>
<feature type="domain" description="SH3" evidence="6">
    <location>
        <begin position="1021"/>
        <end position="1085"/>
    </location>
</feature>
<feature type="domain" description="SH3" evidence="6">
    <location>
        <begin position="877"/>
        <end position="935"/>
    </location>
</feature>
<dbReference type="SUPFAM" id="SSF47473">
    <property type="entry name" value="EF-hand"/>
    <property type="match status" value="2"/>
</dbReference>
<keyword evidence="1 3" id="KW-0728">SH3 domain</keyword>
<accession>A0A9J6CGC7</accession>
<evidence type="ECO:0000313" key="10">
    <source>
        <dbReference type="Proteomes" id="UP001107558"/>
    </source>
</evidence>
<dbReference type="GO" id="GO:0042734">
    <property type="term" value="C:presynaptic membrane"/>
    <property type="evidence" value="ECO:0007669"/>
    <property type="project" value="TreeGrafter"/>
</dbReference>
<dbReference type="GO" id="GO:0060090">
    <property type="term" value="F:molecular adaptor activity"/>
    <property type="evidence" value="ECO:0007669"/>
    <property type="project" value="TreeGrafter"/>
</dbReference>
<dbReference type="PROSITE" id="PS50002">
    <property type="entry name" value="SH3"/>
    <property type="match status" value="4"/>
</dbReference>
<feature type="compositionally biased region" description="Low complexity" evidence="5">
    <location>
        <begin position="298"/>
        <end position="314"/>
    </location>
</feature>
<dbReference type="InterPro" id="IPR001452">
    <property type="entry name" value="SH3_domain"/>
</dbReference>
<keyword evidence="4" id="KW-0175">Coiled coil</keyword>
<evidence type="ECO:0000259" key="7">
    <source>
        <dbReference type="PROSITE" id="PS50031"/>
    </source>
</evidence>
<dbReference type="Gene3D" id="1.10.238.10">
    <property type="entry name" value="EF-hand"/>
    <property type="match status" value="2"/>
</dbReference>
<dbReference type="SMART" id="SM00326">
    <property type="entry name" value="SH3"/>
    <property type="match status" value="4"/>
</dbReference>
<evidence type="ECO:0000256" key="1">
    <source>
        <dbReference type="ARBA" id="ARBA00022443"/>
    </source>
</evidence>
<feature type="domain" description="EH" evidence="7">
    <location>
        <begin position="13"/>
        <end position="101"/>
    </location>
</feature>
<dbReference type="PROSITE" id="PS50031">
    <property type="entry name" value="EH"/>
    <property type="match status" value="2"/>
</dbReference>
<feature type="domain" description="EF-hand" evidence="8">
    <location>
        <begin position="362"/>
        <end position="397"/>
    </location>
</feature>
<dbReference type="Pfam" id="PF14604">
    <property type="entry name" value="SH3_9"/>
    <property type="match status" value="3"/>
</dbReference>
<dbReference type="PROSITE" id="PS00018">
    <property type="entry name" value="EF_HAND_1"/>
    <property type="match status" value="2"/>
</dbReference>
<dbReference type="SUPFAM" id="SSF50044">
    <property type="entry name" value="SH3-domain"/>
    <property type="match status" value="4"/>
</dbReference>
<feature type="domain" description="SH3" evidence="6">
    <location>
        <begin position="1105"/>
        <end position="1164"/>
    </location>
</feature>
<dbReference type="Proteomes" id="UP001107558">
    <property type="component" value="Chromosome 1"/>
</dbReference>
<dbReference type="GO" id="GO:0097708">
    <property type="term" value="C:intracellular vesicle"/>
    <property type="evidence" value="ECO:0007669"/>
    <property type="project" value="TreeGrafter"/>
</dbReference>
<feature type="coiled-coil region" evidence="4">
    <location>
        <begin position="639"/>
        <end position="741"/>
    </location>
</feature>
<sequence length="1168" mass="130084">MNPHDPFIVTAKEKFRFEQQFNNLQPVNGFVTGAQAKGFFLKSGLSPLILGQIWALADTDADGKMNIIEFSIACKLIGSKLKNVEVPKQIPPTLLASLQHIGTPIRTPTGAMSPTEGYKQFLTQQPAATVAPIQQQQPQYQQQQPIMQNQQPLIMQAQPPPVILQQQPVPILATAAPLTQQIIPQQMAMTQAPQQMIVQPQPILTQQIIPQQQQQQPQPIMTNNIIPNSTVIPQSNNNIGITQSQPQIIPQQQAQIIQQPPPPPLLDQLSSGSLLDTLAQAPVAPISGPIPGAPTPPSGSASRSMSFSEKVPSVPESPPSIEWAIPQSSKLKYTQMFNATDKSRSGFLTGTQARGILLQTNVPQAILAKIWALSDRDADGRLGCEEFVLALYLCEMYSTGKQIPTELPLELIPPSFRKVSSRQGSIAGSRHGSVSSQGTAATVGEIIDATAGMPQSSFEDKRKENYDKGQAELERRRKALADIQRKEQEERERKEREEAEKREKARLEAELKKQQEIEAEIQRQKELELEREEQRKRELEKKELARKELEKQRQLEWEAQKLQEMEQERQREQDRLLKLKGQNQTLTIELESLSTKVKELSQKICDTRVAVTNVKTVIDGMRSTRDTCVSEQAACKAKIKEQNAKLLQLSQEKARLDAKTKATGSADDQALLTNKQINIKQLKDKIENIKTEIEEKSKDATTHIEQKTDARGELQELITKCEELYNEYDTARIQVLELRNNRKNESFTSAWDSAPSKSAWSTTAEPVKVEEITTTVTTSVSYENTEYIKYRAIYEFYGRNNDEITFQPGDIIMVPVNQNAEPGWLAGEINGHTGWFPESYAEKCDTDGAENDTIITEAQSIVITTQTMATNGDLVVHEGEKFIACYPYQSAEVGDLTFEAGEEVRVIKKEGDWWTGVIGNRTGIFPANYVQPASDNNDSSNSTIVKDFSKMNVNGNTINDVSQTTAAPTTNNTMTAAEEADARNQADADSEVSQINTQNVVNDANMQEFRGMTSSASLRGKKGEVAQVIAPYEATSSEQLSLQKGQLVMIRKKSESGWWEGELQSKGRRRQVGWFPATYVKILAGGRMSGRSTPLSSSKIDLHETVIDKVQAMYPYTALNDDELSFEPDDIISVLSRDEPEWWKGELNGVTGLFPSNYVRAFVSSGIK</sequence>
<protein>
    <submittedName>
        <fullName evidence="9">Uncharacterized protein</fullName>
    </submittedName>
</protein>
<dbReference type="FunFam" id="2.30.30.40:FF:000072">
    <property type="entry name" value="Unconventional Myosin IB"/>
    <property type="match status" value="1"/>
</dbReference>
<dbReference type="CDD" id="cd00052">
    <property type="entry name" value="EH"/>
    <property type="match status" value="2"/>
</dbReference>
<dbReference type="Pfam" id="PF12763">
    <property type="entry name" value="EH"/>
    <property type="match status" value="2"/>
</dbReference>
<dbReference type="InterPro" id="IPR000261">
    <property type="entry name" value="EH_dom"/>
</dbReference>
<comment type="caution">
    <text evidence="9">The sequence shown here is derived from an EMBL/GenBank/DDBJ whole genome shotgun (WGS) entry which is preliminary data.</text>
</comment>
<feature type="region of interest" description="Disordered" evidence="5">
    <location>
        <begin position="482"/>
        <end position="503"/>
    </location>
</feature>
<evidence type="ECO:0000256" key="5">
    <source>
        <dbReference type="SAM" id="MobiDB-lite"/>
    </source>
</evidence>
<feature type="domain" description="EH" evidence="7">
    <location>
        <begin position="329"/>
        <end position="418"/>
    </location>
</feature>
<dbReference type="EMBL" id="JADBJN010000001">
    <property type="protein sequence ID" value="KAG5681233.1"/>
    <property type="molecule type" value="Genomic_DNA"/>
</dbReference>
<proteinExistence type="predicted"/>
<feature type="domain" description="SH3" evidence="6">
    <location>
        <begin position="785"/>
        <end position="846"/>
    </location>
</feature>
<dbReference type="OrthoDB" id="207120at2759"/>
<dbReference type="CDD" id="cd11839">
    <property type="entry name" value="SH3_Intersectin_4"/>
    <property type="match status" value="1"/>
</dbReference>
<name>A0A9J6CGC7_POLVA</name>
<organism evidence="9 10">
    <name type="scientific">Polypedilum vanderplanki</name>
    <name type="common">Sleeping chironomid midge</name>
    <dbReference type="NCBI Taxonomy" id="319348"/>
    <lineage>
        <taxon>Eukaryota</taxon>
        <taxon>Metazoa</taxon>
        <taxon>Ecdysozoa</taxon>
        <taxon>Arthropoda</taxon>
        <taxon>Hexapoda</taxon>
        <taxon>Insecta</taxon>
        <taxon>Pterygota</taxon>
        <taxon>Neoptera</taxon>
        <taxon>Endopterygota</taxon>
        <taxon>Diptera</taxon>
        <taxon>Nematocera</taxon>
        <taxon>Chironomoidea</taxon>
        <taxon>Chironomidae</taxon>
        <taxon>Chironominae</taxon>
        <taxon>Polypedilum</taxon>
        <taxon>Polypedilum</taxon>
    </lineage>
</organism>
<evidence type="ECO:0000256" key="2">
    <source>
        <dbReference type="ARBA" id="ARBA00022837"/>
    </source>
</evidence>
<dbReference type="PRINTS" id="PR00452">
    <property type="entry name" value="SH3DOMAIN"/>
</dbReference>
<dbReference type="CDD" id="cd11838">
    <property type="entry name" value="SH3_Intersectin_3"/>
    <property type="match status" value="1"/>
</dbReference>
<dbReference type="GO" id="GO:0005509">
    <property type="term" value="F:calcium ion binding"/>
    <property type="evidence" value="ECO:0007669"/>
    <property type="project" value="InterPro"/>
</dbReference>
<dbReference type="PANTHER" id="PTHR11216:SF170">
    <property type="entry name" value="DYNAMIN ASSOCIATED PROTEIN 160, ISOFORM D"/>
    <property type="match status" value="1"/>
</dbReference>
<dbReference type="SMART" id="SM00027">
    <property type="entry name" value="EH"/>
    <property type="match status" value="2"/>
</dbReference>
<dbReference type="InterPro" id="IPR018247">
    <property type="entry name" value="EF_Hand_1_Ca_BS"/>
</dbReference>
<evidence type="ECO:0000259" key="8">
    <source>
        <dbReference type="PROSITE" id="PS50222"/>
    </source>
</evidence>
<evidence type="ECO:0000313" key="9">
    <source>
        <dbReference type="EMBL" id="KAG5681233.1"/>
    </source>
</evidence>
<evidence type="ECO:0000259" key="6">
    <source>
        <dbReference type="PROSITE" id="PS50002"/>
    </source>
</evidence>
<dbReference type="SMART" id="SM00054">
    <property type="entry name" value="EFh"/>
    <property type="match status" value="2"/>
</dbReference>
<keyword evidence="10" id="KW-1185">Reference proteome</keyword>
<dbReference type="InterPro" id="IPR002048">
    <property type="entry name" value="EF_hand_dom"/>
</dbReference>
<dbReference type="GO" id="GO:0005737">
    <property type="term" value="C:cytoplasm"/>
    <property type="evidence" value="ECO:0007669"/>
    <property type="project" value="TreeGrafter"/>
</dbReference>
<dbReference type="InterPro" id="IPR036028">
    <property type="entry name" value="SH3-like_dom_sf"/>
</dbReference>
<dbReference type="PROSITE" id="PS50222">
    <property type="entry name" value="EF_HAND_2"/>
    <property type="match status" value="2"/>
</dbReference>
<evidence type="ECO:0000256" key="3">
    <source>
        <dbReference type="PROSITE-ProRule" id="PRU00192"/>
    </source>
</evidence>
<dbReference type="Pfam" id="PF00018">
    <property type="entry name" value="SH3_1"/>
    <property type="match status" value="1"/>
</dbReference>
<dbReference type="Gene3D" id="2.30.30.40">
    <property type="entry name" value="SH3 Domains"/>
    <property type="match status" value="4"/>
</dbReference>
<dbReference type="CDD" id="cd11840">
    <property type="entry name" value="SH3_Intersectin_5"/>
    <property type="match status" value="1"/>
</dbReference>
<reference evidence="9" key="1">
    <citation type="submission" date="2021-03" db="EMBL/GenBank/DDBJ databases">
        <title>Chromosome level genome of the anhydrobiotic midge Polypedilum vanderplanki.</title>
        <authorList>
            <person name="Yoshida Y."/>
            <person name="Kikawada T."/>
            <person name="Gusev O."/>
        </authorList>
    </citation>
    <scope>NUCLEOTIDE SEQUENCE</scope>
    <source>
        <strain evidence="9">NIAS01</strain>
        <tissue evidence="9">Whole body or cell culture</tissue>
    </source>
</reference>
<evidence type="ECO:0000256" key="4">
    <source>
        <dbReference type="SAM" id="Coils"/>
    </source>
</evidence>
<dbReference type="AlphaFoldDB" id="A0A9J6CGC7"/>
<dbReference type="PANTHER" id="PTHR11216">
    <property type="entry name" value="EH DOMAIN"/>
    <property type="match status" value="1"/>
</dbReference>
<feature type="region of interest" description="Disordered" evidence="5">
    <location>
        <begin position="285"/>
        <end position="321"/>
    </location>
</feature>
<dbReference type="CDD" id="cd11836">
    <property type="entry name" value="SH3_Intersectin_1"/>
    <property type="match status" value="1"/>
</dbReference>
<dbReference type="GO" id="GO:0150007">
    <property type="term" value="P:clathrin-dependent synaptic vesicle endocytosis"/>
    <property type="evidence" value="ECO:0007669"/>
    <property type="project" value="TreeGrafter"/>
</dbReference>
<gene>
    <name evidence="9" type="ORF">PVAND_010686</name>
</gene>